<comment type="caution">
    <text evidence="1">The sequence shown here is derived from an EMBL/GenBank/DDBJ whole genome shotgun (WGS) entry which is preliminary data.</text>
</comment>
<evidence type="ECO:0000313" key="2">
    <source>
        <dbReference type="Proteomes" id="UP001140949"/>
    </source>
</evidence>
<protein>
    <submittedName>
        <fullName evidence="1">Uncharacterized protein</fullName>
    </submittedName>
</protein>
<dbReference type="Proteomes" id="UP001140949">
    <property type="component" value="Unassembled WGS sequence"/>
</dbReference>
<sequence length="173" mass="19394">MEQSTTAMTTKSDNDIRRRDVLTTARQPTSVGDTCFDVPSSFVRRRWTALLPDGVRLRLGFSSPATLSVRSTRDPSGAYVEPIDQDDSCLSVFASFEPSIFRARLCIRLNSRVHILLFVYLTLGESPSSNSYSNFDLLCVCLIIIKLCCVVFVRRGCEFVFLLVGVRIVSRVL</sequence>
<proteinExistence type="predicted"/>
<reference evidence="1" key="2">
    <citation type="submission" date="2023-04" db="EMBL/GenBank/DDBJ databases">
        <authorList>
            <person name="Bruccoleri R.E."/>
            <person name="Oakeley E.J."/>
            <person name="Faust A.-M."/>
            <person name="Dessus-Babus S."/>
            <person name="Altorfer M."/>
            <person name="Burckhardt D."/>
            <person name="Oertli M."/>
            <person name="Naumann U."/>
            <person name="Petersen F."/>
            <person name="Wong J."/>
        </authorList>
    </citation>
    <scope>NUCLEOTIDE SEQUENCE</scope>
    <source>
        <strain evidence="1">GSM-AAB239-AS_SAM_17_03QT</strain>
        <tissue evidence="1">Leaf</tissue>
    </source>
</reference>
<reference evidence="1" key="1">
    <citation type="journal article" date="2023" name="GigaByte">
        <title>Genome assembly of the bearded iris, Iris pallida Lam.</title>
        <authorList>
            <person name="Bruccoleri R.E."/>
            <person name="Oakeley E.J."/>
            <person name="Faust A.M.E."/>
            <person name="Altorfer M."/>
            <person name="Dessus-Babus S."/>
            <person name="Burckhardt D."/>
            <person name="Oertli M."/>
            <person name="Naumann U."/>
            <person name="Petersen F."/>
            <person name="Wong J."/>
        </authorList>
    </citation>
    <scope>NUCLEOTIDE SEQUENCE</scope>
    <source>
        <strain evidence="1">GSM-AAB239-AS_SAM_17_03QT</strain>
    </source>
</reference>
<organism evidence="1 2">
    <name type="scientific">Iris pallida</name>
    <name type="common">Sweet iris</name>
    <dbReference type="NCBI Taxonomy" id="29817"/>
    <lineage>
        <taxon>Eukaryota</taxon>
        <taxon>Viridiplantae</taxon>
        <taxon>Streptophyta</taxon>
        <taxon>Embryophyta</taxon>
        <taxon>Tracheophyta</taxon>
        <taxon>Spermatophyta</taxon>
        <taxon>Magnoliopsida</taxon>
        <taxon>Liliopsida</taxon>
        <taxon>Asparagales</taxon>
        <taxon>Iridaceae</taxon>
        <taxon>Iridoideae</taxon>
        <taxon>Irideae</taxon>
        <taxon>Iris</taxon>
    </lineage>
</organism>
<dbReference type="AlphaFoldDB" id="A0AAX6FRP3"/>
<name>A0AAX6FRP3_IRIPA</name>
<evidence type="ECO:0000313" key="1">
    <source>
        <dbReference type="EMBL" id="KAJ6818688.1"/>
    </source>
</evidence>
<accession>A0AAX6FRP3</accession>
<gene>
    <name evidence="1" type="ORF">M6B38_405515</name>
</gene>
<keyword evidence="2" id="KW-1185">Reference proteome</keyword>
<dbReference type="EMBL" id="JANAVB010027033">
    <property type="protein sequence ID" value="KAJ6818688.1"/>
    <property type="molecule type" value="Genomic_DNA"/>
</dbReference>